<dbReference type="InParanoid" id="S8DPW1"/>
<reference evidence="2 3" key="1">
    <citation type="journal article" date="2012" name="Science">
        <title>The Paleozoic origin of enzymatic lignin decomposition reconstructed from 31 fungal genomes.</title>
        <authorList>
            <person name="Floudas D."/>
            <person name="Binder M."/>
            <person name="Riley R."/>
            <person name="Barry K."/>
            <person name="Blanchette R.A."/>
            <person name="Henrissat B."/>
            <person name="Martinez A.T."/>
            <person name="Otillar R."/>
            <person name="Spatafora J.W."/>
            <person name="Yadav J.S."/>
            <person name="Aerts A."/>
            <person name="Benoit I."/>
            <person name="Boyd A."/>
            <person name="Carlson A."/>
            <person name="Copeland A."/>
            <person name="Coutinho P.M."/>
            <person name="de Vries R.P."/>
            <person name="Ferreira P."/>
            <person name="Findley K."/>
            <person name="Foster B."/>
            <person name="Gaskell J."/>
            <person name="Glotzer D."/>
            <person name="Gorecki P."/>
            <person name="Heitman J."/>
            <person name="Hesse C."/>
            <person name="Hori C."/>
            <person name="Igarashi K."/>
            <person name="Jurgens J.A."/>
            <person name="Kallen N."/>
            <person name="Kersten P."/>
            <person name="Kohler A."/>
            <person name="Kuees U."/>
            <person name="Kumar T.K.A."/>
            <person name="Kuo A."/>
            <person name="LaButti K."/>
            <person name="Larrondo L.F."/>
            <person name="Lindquist E."/>
            <person name="Ling A."/>
            <person name="Lombard V."/>
            <person name="Lucas S."/>
            <person name="Lundell T."/>
            <person name="Martin R."/>
            <person name="McLaughlin D.J."/>
            <person name="Morgenstern I."/>
            <person name="Morin E."/>
            <person name="Murat C."/>
            <person name="Nagy L.G."/>
            <person name="Nolan M."/>
            <person name="Ohm R.A."/>
            <person name="Patyshakuliyeva A."/>
            <person name="Rokas A."/>
            <person name="Ruiz-Duenas F.J."/>
            <person name="Sabat G."/>
            <person name="Salamov A."/>
            <person name="Samejima M."/>
            <person name="Schmutz J."/>
            <person name="Slot J.C."/>
            <person name="St John F."/>
            <person name="Stenlid J."/>
            <person name="Sun H."/>
            <person name="Sun S."/>
            <person name="Syed K."/>
            <person name="Tsang A."/>
            <person name="Wiebenga A."/>
            <person name="Young D."/>
            <person name="Pisabarro A."/>
            <person name="Eastwood D.C."/>
            <person name="Martin F."/>
            <person name="Cullen D."/>
            <person name="Grigoriev I.V."/>
            <person name="Hibbett D.S."/>
        </authorList>
    </citation>
    <scope>NUCLEOTIDE SEQUENCE</scope>
    <source>
        <strain evidence="3">FP-58527</strain>
    </source>
</reference>
<evidence type="ECO:0000313" key="2">
    <source>
        <dbReference type="EMBL" id="EPS93208.1"/>
    </source>
</evidence>
<feature type="domain" description="Fungal-type protein kinase" evidence="1">
    <location>
        <begin position="114"/>
        <end position="327"/>
    </location>
</feature>
<evidence type="ECO:0000259" key="1">
    <source>
        <dbReference type="Pfam" id="PF17667"/>
    </source>
</evidence>
<dbReference type="EMBL" id="KE504291">
    <property type="protein sequence ID" value="EPS93208.1"/>
    <property type="molecule type" value="Genomic_DNA"/>
</dbReference>
<dbReference type="AlphaFoldDB" id="S8DPW1"/>
<dbReference type="OrthoDB" id="3271155at2759"/>
<dbReference type="eggNOG" id="ENOG502RUZE">
    <property type="taxonomic scope" value="Eukaryota"/>
</dbReference>
<sequence length="352" mass="39733">MGHSYVQFSPLLPNVATVNYSYSFLRCVQAEIFAYLRNWGDGGAGATRVFRQSSSITMSPPVNAVEAYTPATSKFRPDFDLLSDNPDRASWHACDGFAEIKAAEEENYPPQDPRHVKDAILQCADYARYHMAFRPFWIFSVTLLVTGTTFRVMIVDHEGVILSSLHSIVNDEHIDKERRGAGAMGKGAEIFIRVVRILTRGLSDHQLGHDPSVAPVTLSELSGYLQRSTLADIHRRQVPLAGGGYYPSYRIDPFGNEKRTWCTVGPPIWVSMSLCGRGTQVWRVLELVKSQGGWAFVGELHVLKSAWRDVRKVAETEVYGLINKFRLEEEAALAKEKELREARRLRFRRQQA</sequence>
<protein>
    <recommendedName>
        <fullName evidence="1">Fungal-type protein kinase domain-containing protein</fullName>
    </recommendedName>
</protein>
<name>S8DPW1_FOMSC</name>
<proteinExistence type="predicted"/>
<organism evidence="2 3">
    <name type="scientific">Fomitopsis schrenkii</name>
    <name type="common">Brown rot fungus</name>
    <dbReference type="NCBI Taxonomy" id="2126942"/>
    <lineage>
        <taxon>Eukaryota</taxon>
        <taxon>Fungi</taxon>
        <taxon>Dikarya</taxon>
        <taxon>Basidiomycota</taxon>
        <taxon>Agaricomycotina</taxon>
        <taxon>Agaricomycetes</taxon>
        <taxon>Polyporales</taxon>
        <taxon>Fomitopsis</taxon>
    </lineage>
</organism>
<gene>
    <name evidence="2" type="ORF">FOMPIDRAFT_1056198</name>
</gene>
<dbReference type="HOGENOM" id="CLU_787627_0_0_1"/>
<dbReference type="Pfam" id="PF17667">
    <property type="entry name" value="Pkinase_fungal"/>
    <property type="match status" value="1"/>
</dbReference>
<dbReference type="InterPro" id="IPR040976">
    <property type="entry name" value="Pkinase_fungal"/>
</dbReference>
<dbReference type="STRING" id="743788.S8DPW1"/>
<evidence type="ECO:0000313" key="3">
    <source>
        <dbReference type="Proteomes" id="UP000015241"/>
    </source>
</evidence>
<accession>S8DPW1</accession>
<dbReference type="Proteomes" id="UP000015241">
    <property type="component" value="Unassembled WGS sequence"/>
</dbReference>
<keyword evidence="3" id="KW-1185">Reference proteome</keyword>